<comment type="caution">
    <text evidence="1">The sequence shown here is derived from an EMBL/GenBank/DDBJ whole genome shotgun (WGS) entry which is preliminary data.</text>
</comment>
<dbReference type="EMBL" id="PQFF01000099">
    <property type="protein sequence ID" value="RHZ82648.1"/>
    <property type="molecule type" value="Genomic_DNA"/>
</dbReference>
<name>A0A397J7E4_9GLOM</name>
<reference evidence="1 2" key="1">
    <citation type="submission" date="2018-08" db="EMBL/GenBank/DDBJ databases">
        <title>Genome and evolution of the arbuscular mycorrhizal fungus Diversispora epigaea (formerly Glomus versiforme) and its bacterial endosymbionts.</title>
        <authorList>
            <person name="Sun X."/>
            <person name="Fei Z."/>
            <person name="Harrison M."/>
        </authorList>
    </citation>
    <scope>NUCLEOTIDE SEQUENCE [LARGE SCALE GENOMIC DNA]</scope>
    <source>
        <strain evidence="1 2">IT104</strain>
    </source>
</reference>
<organism evidence="1 2">
    <name type="scientific">Diversispora epigaea</name>
    <dbReference type="NCBI Taxonomy" id="1348612"/>
    <lineage>
        <taxon>Eukaryota</taxon>
        <taxon>Fungi</taxon>
        <taxon>Fungi incertae sedis</taxon>
        <taxon>Mucoromycota</taxon>
        <taxon>Glomeromycotina</taxon>
        <taxon>Glomeromycetes</taxon>
        <taxon>Diversisporales</taxon>
        <taxon>Diversisporaceae</taxon>
        <taxon>Diversispora</taxon>
    </lineage>
</organism>
<keyword evidence="2" id="KW-1185">Reference proteome</keyword>
<accession>A0A397J7E4</accession>
<evidence type="ECO:0000313" key="1">
    <source>
        <dbReference type="EMBL" id="RHZ82648.1"/>
    </source>
</evidence>
<sequence length="111" mass="12927">MWTDSAQKKKRPYTGNSTATYYRKYGPFHHILGRFVPVKYKISDRKNAKEYLAKKRPYTGNSTATYYRKYGPCGKFTAAAKKTNSLTDFFKSIILDNNDEINNKTIFFIKS</sequence>
<dbReference type="AlphaFoldDB" id="A0A397J7E4"/>
<proteinExistence type="predicted"/>
<evidence type="ECO:0000313" key="2">
    <source>
        <dbReference type="Proteomes" id="UP000266861"/>
    </source>
</evidence>
<dbReference type="OrthoDB" id="2445810at2759"/>
<gene>
    <name evidence="1" type="ORF">Glove_106g67</name>
</gene>
<dbReference type="Proteomes" id="UP000266861">
    <property type="component" value="Unassembled WGS sequence"/>
</dbReference>
<protein>
    <submittedName>
        <fullName evidence="1">Uncharacterized protein</fullName>
    </submittedName>
</protein>